<reference evidence="8 9" key="1">
    <citation type="submission" date="2016-05" db="EMBL/GenBank/DDBJ databases">
        <title>Nuclear genome of Blastocystis sp. subtype 1 NandII.</title>
        <authorList>
            <person name="Gentekaki E."/>
            <person name="Curtis B."/>
            <person name="Stairs C."/>
            <person name="Eme L."/>
            <person name="Herman E."/>
            <person name="Klimes V."/>
            <person name="Arias M.C."/>
            <person name="Elias M."/>
            <person name="Hilliou F."/>
            <person name="Klute M."/>
            <person name="Malik S.-B."/>
            <person name="Pightling A."/>
            <person name="Rachubinski R."/>
            <person name="Salas D."/>
            <person name="Schlacht A."/>
            <person name="Suga H."/>
            <person name="Archibald J."/>
            <person name="Ball S.G."/>
            <person name="Clark G."/>
            <person name="Dacks J."/>
            <person name="Van Der Giezen M."/>
            <person name="Tsaousis A."/>
            <person name="Roger A."/>
        </authorList>
    </citation>
    <scope>NUCLEOTIDE SEQUENCE [LARGE SCALE GENOMIC DNA]</scope>
    <source>
        <strain evidence="9">ATCC 50177 / NandII</strain>
    </source>
</reference>
<comment type="subunit">
    <text evidence="7">Part of the multisubunit TRAPP (transport protein particle) complex.</text>
</comment>
<comment type="caution">
    <text evidence="8">The sequence shown here is derived from an EMBL/GenBank/DDBJ whole genome shotgun (WGS) entry which is preliminary data.</text>
</comment>
<gene>
    <name evidence="8" type="ORF">AV274_5347</name>
</gene>
<keyword evidence="9" id="KW-1185">Reference proteome</keyword>
<dbReference type="PIRSF" id="PIRSF017479">
    <property type="entry name" value="TRAPP_I_complex_Trs31"/>
    <property type="match status" value="1"/>
</dbReference>
<evidence type="ECO:0000256" key="4">
    <source>
        <dbReference type="ARBA" id="ARBA00022824"/>
    </source>
</evidence>
<evidence type="ECO:0000313" key="9">
    <source>
        <dbReference type="Proteomes" id="UP000078348"/>
    </source>
</evidence>
<comment type="subcellular location">
    <subcellularLocation>
        <location evidence="1">Endoplasmic reticulum</location>
    </subcellularLocation>
    <subcellularLocation>
        <location evidence="7">Golgi apparatus</location>
        <location evidence="7">cis-Golgi network</location>
    </subcellularLocation>
</comment>
<dbReference type="SUPFAM" id="SSF111126">
    <property type="entry name" value="Ligand-binding domain in the NO signalling and Golgi transport"/>
    <property type="match status" value="1"/>
</dbReference>
<keyword evidence="5 7" id="KW-0931">ER-Golgi transport</keyword>
<keyword evidence="6 7" id="KW-0333">Golgi apparatus</keyword>
<evidence type="ECO:0000256" key="7">
    <source>
        <dbReference type="PIRNR" id="PIRNR017479"/>
    </source>
</evidence>
<accession>A0A196S7F9</accession>
<dbReference type="Proteomes" id="UP000078348">
    <property type="component" value="Unassembled WGS sequence"/>
</dbReference>
<dbReference type="PANTHER" id="PTHR20902">
    <property type="entry name" value="41-2 PROTEIN ANTIGEN-RELATED"/>
    <property type="match status" value="1"/>
</dbReference>
<dbReference type="EMBL" id="LXWW01000486">
    <property type="protein sequence ID" value="OAO12973.1"/>
    <property type="molecule type" value="Genomic_DNA"/>
</dbReference>
<evidence type="ECO:0000313" key="8">
    <source>
        <dbReference type="EMBL" id="OAO12973.1"/>
    </source>
</evidence>
<organism evidence="8 9">
    <name type="scientific">Blastocystis sp. subtype 1 (strain ATCC 50177 / NandII)</name>
    <dbReference type="NCBI Taxonomy" id="478820"/>
    <lineage>
        <taxon>Eukaryota</taxon>
        <taxon>Sar</taxon>
        <taxon>Stramenopiles</taxon>
        <taxon>Bigyra</taxon>
        <taxon>Opalozoa</taxon>
        <taxon>Opalinata</taxon>
        <taxon>Blastocystidae</taxon>
        <taxon>Blastocystis</taxon>
    </lineage>
</organism>
<name>A0A196S7F9_BLAHN</name>
<comment type="similarity">
    <text evidence="2 7">Belongs to the TRAPP small subunits family. BET3 subfamily.</text>
</comment>
<dbReference type="GO" id="GO:1990072">
    <property type="term" value="C:TRAPPIII protein complex"/>
    <property type="evidence" value="ECO:0007669"/>
    <property type="project" value="TreeGrafter"/>
</dbReference>
<dbReference type="CDD" id="cd14943">
    <property type="entry name" value="TRAPPC5_Trs31"/>
    <property type="match status" value="1"/>
</dbReference>
<dbReference type="GO" id="GO:1990071">
    <property type="term" value="C:TRAPPII protein complex"/>
    <property type="evidence" value="ECO:0007669"/>
    <property type="project" value="TreeGrafter"/>
</dbReference>
<dbReference type="STRING" id="478820.A0A196S7F9"/>
<evidence type="ECO:0000256" key="5">
    <source>
        <dbReference type="ARBA" id="ARBA00022892"/>
    </source>
</evidence>
<keyword evidence="3 7" id="KW-0813">Transport</keyword>
<keyword evidence="4 7" id="KW-0256">Endoplasmic reticulum</keyword>
<dbReference type="GO" id="GO:0005783">
    <property type="term" value="C:endoplasmic reticulum"/>
    <property type="evidence" value="ECO:0007669"/>
    <property type="project" value="UniProtKB-SubCell"/>
</dbReference>
<dbReference type="Gene3D" id="3.30.1380.20">
    <property type="entry name" value="Trafficking protein particle complex subunit 3"/>
    <property type="match status" value="1"/>
</dbReference>
<dbReference type="InterPro" id="IPR024096">
    <property type="entry name" value="NO_sig/Golgi_transp_ligand-bd"/>
</dbReference>
<evidence type="ECO:0000256" key="1">
    <source>
        <dbReference type="ARBA" id="ARBA00004240"/>
    </source>
</evidence>
<evidence type="ECO:0000256" key="3">
    <source>
        <dbReference type="ARBA" id="ARBA00022448"/>
    </source>
</evidence>
<dbReference type="InterPro" id="IPR016696">
    <property type="entry name" value="TRAPP-I_su5"/>
</dbReference>
<evidence type="ECO:0000256" key="2">
    <source>
        <dbReference type="ARBA" id="ARBA00006218"/>
    </source>
</evidence>
<evidence type="ECO:0000256" key="6">
    <source>
        <dbReference type="ARBA" id="ARBA00023034"/>
    </source>
</evidence>
<dbReference type="InterPro" id="IPR007194">
    <property type="entry name" value="TRAPP_component"/>
</dbReference>
<dbReference type="Pfam" id="PF04051">
    <property type="entry name" value="TRAPP"/>
    <property type="match status" value="1"/>
</dbReference>
<dbReference type="PANTHER" id="PTHR20902:SF0">
    <property type="entry name" value="TRAFFICKING PROTEIN PARTICLE COMPLEX SUBUNIT 5"/>
    <property type="match status" value="1"/>
</dbReference>
<protein>
    <recommendedName>
        <fullName evidence="7">Trafficking protein particle complex subunit</fullName>
    </recommendedName>
</protein>
<dbReference type="GO" id="GO:1990070">
    <property type="term" value="C:TRAPPI protein complex"/>
    <property type="evidence" value="ECO:0007669"/>
    <property type="project" value="TreeGrafter"/>
</dbReference>
<dbReference type="OrthoDB" id="10254842at2759"/>
<sequence length="162" mass="18310">MGINESAFSFLFSEFISYEKRRVSSSAELEQKMDQAGFEVGFKILESLYPRVKPGRRPTKLMDVLQFISSPCWNHLFGRTIDSLEKGTDNDNEYILTDYQPLCSKFISVPKELGEFSCCSFVGGIIRGIMSGAGFPCSVTAYDMKDEEKEGYALYLIRLESS</sequence>
<dbReference type="GO" id="GO:0006888">
    <property type="term" value="P:endoplasmic reticulum to Golgi vesicle-mediated transport"/>
    <property type="evidence" value="ECO:0007669"/>
    <property type="project" value="TreeGrafter"/>
</dbReference>
<proteinExistence type="inferred from homology"/>
<dbReference type="AlphaFoldDB" id="A0A196S7F9"/>